<dbReference type="SUPFAM" id="SSF88723">
    <property type="entry name" value="PIN domain-like"/>
    <property type="match status" value="1"/>
</dbReference>
<dbReference type="NCBIfam" id="NF033592">
    <property type="entry name" value="transpos_IS4_1"/>
    <property type="match status" value="1"/>
</dbReference>
<dbReference type="InterPro" id="IPR047952">
    <property type="entry name" value="Transpos_IS4"/>
</dbReference>
<keyword evidence="9" id="KW-1185">Reference proteome</keyword>
<evidence type="ECO:0000259" key="7">
    <source>
        <dbReference type="Pfam" id="PF14294"/>
    </source>
</evidence>
<feature type="domain" description="DUF4372" evidence="7">
    <location>
        <begin position="155"/>
        <end position="227"/>
    </location>
</feature>
<comment type="caution">
    <text evidence="8">The sequence shown here is derived from an EMBL/GenBank/DDBJ whole genome shotgun (WGS) entry which is preliminary data.</text>
</comment>
<dbReference type="Pfam" id="PF14294">
    <property type="entry name" value="DUF4372"/>
    <property type="match status" value="1"/>
</dbReference>
<reference evidence="8 9" key="1">
    <citation type="submission" date="2016-03" db="EMBL/GenBank/DDBJ databases">
        <title>EvidentialGene: Evidence-directed Construction of Genes on Genomes.</title>
        <authorList>
            <person name="Gilbert D.G."/>
            <person name="Choi J.-H."/>
            <person name="Mockaitis K."/>
            <person name="Colbourne J."/>
            <person name="Pfrender M."/>
        </authorList>
    </citation>
    <scope>NUCLEOTIDE SEQUENCE [LARGE SCALE GENOMIC DNA]</scope>
    <source>
        <strain evidence="8 9">Xinb3</strain>
        <tissue evidence="8">Complete organism</tissue>
    </source>
</reference>
<dbReference type="GO" id="GO:0004803">
    <property type="term" value="F:transposase activity"/>
    <property type="evidence" value="ECO:0007669"/>
    <property type="project" value="InterPro"/>
</dbReference>
<evidence type="ECO:0000313" key="9">
    <source>
        <dbReference type="Proteomes" id="UP000076858"/>
    </source>
</evidence>
<keyword evidence="4" id="KW-0233">DNA recombination</keyword>
<feature type="compositionally biased region" description="Low complexity" evidence="5">
    <location>
        <begin position="14"/>
        <end position="24"/>
    </location>
</feature>
<feature type="compositionally biased region" description="Polar residues" evidence="5">
    <location>
        <begin position="1"/>
        <end position="10"/>
    </location>
</feature>
<feature type="region of interest" description="Disordered" evidence="5">
    <location>
        <begin position="1"/>
        <end position="26"/>
    </location>
</feature>
<dbReference type="InterPro" id="IPR012337">
    <property type="entry name" value="RNaseH-like_sf"/>
</dbReference>
<dbReference type="AlphaFoldDB" id="A0A162CAR9"/>
<sequence>MRWRKTTSANPKRPSCSICPSPSSTASVKWTPPWSKPMLAFISDANILIDVEVGGLIAPMFSLGYQFAVPDVLYFEELAEHHAHWRDMGLMVKSLPAEGVARVQALSQKYKRPSRNDLFALALAEQEQCPLLTGDAALRSMLKGFNHLEMPMNAGKTLFAQVMDFVPWKTFGRIVDRHRGDAGVRTLSCTELFRIMAFAQLTWRESLRDIEACLTANQSKLFHMGMRHIPARSTLADALNSRDWRIYHALAMRLIDRARRLYAQEPMGVDLDATVYALDSSTIDLCLGLFDWAPFRSTKAAVKMHTLLDLRGSIPAFIHISDGKMHDVHVLDMLPIEAGAFYIIDRGYLDFSRLYTMHQCAAFFVTRAKSNMNARRVYSAPVDRTTGLVCDQTIALNGQYASKDYPEHLRRIKFKDPQTGKVLVFLTNNMTLPALTIAALYKNRWQVELFFKWIKQHLRIKKFLGTSENAVKTQIWCAVATYVLIAIVKKELQLKASLYTFLQILSVSVFEKTSISCALQSDAYTNATPDSAKQLNLFTF</sequence>
<protein>
    <recommendedName>
        <fullName evidence="10">IS4 family transposase</fullName>
    </recommendedName>
</protein>
<evidence type="ECO:0008006" key="10">
    <source>
        <dbReference type="Google" id="ProtNLM"/>
    </source>
</evidence>
<dbReference type="GO" id="GO:0006313">
    <property type="term" value="P:DNA transposition"/>
    <property type="evidence" value="ECO:0007669"/>
    <property type="project" value="InterPro"/>
</dbReference>
<dbReference type="InterPro" id="IPR025399">
    <property type="entry name" value="DUF4372"/>
</dbReference>
<dbReference type="EMBL" id="LRGB01001074">
    <property type="protein sequence ID" value="KZS13562.1"/>
    <property type="molecule type" value="Genomic_DNA"/>
</dbReference>
<evidence type="ECO:0000256" key="5">
    <source>
        <dbReference type="SAM" id="MobiDB-lite"/>
    </source>
</evidence>
<evidence type="ECO:0000313" key="8">
    <source>
        <dbReference type="EMBL" id="KZS13562.1"/>
    </source>
</evidence>
<comment type="similarity">
    <text evidence="1">Belongs to the transposase 11 family.</text>
</comment>
<name>A0A162CAR9_9CRUS</name>
<dbReference type="PANTHER" id="PTHR33258:SF1">
    <property type="entry name" value="TRANSPOSASE INSL FOR INSERTION SEQUENCE ELEMENT IS186A-RELATED"/>
    <property type="match status" value="1"/>
</dbReference>
<feature type="domain" description="Transposase IS4-like" evidence="6">
    <location>
        <begin position="273"/>
        <end position="484"/>
    </location>
</feature>
<dbReference type="Proteomes" id="UP000076858">
    <property type="component" value="Unassembled WGS sequence"/>
</dbReference>
<proteinExistence type="inferred from homology"/>
<accession>A0A162CAR9</accession>
<dbReference type="InterPro" id="IPR002559">
    <property type="entry name" value="Transposase_11"/>
</dbReference>
<evidence type="ECO:0000256" key="3">
    <source>
        <dbReference type="ARBA" id="ARBA00023125"/>
    </source>
</evidence>
<keyword evidence="3" id="KW-0238">DNA-binding</keyword>
<dbReference type="InterPro" id="IPR029060">
    <property type="entry name" value="PIN-like_dom_sf"/>
</dbReference>
<dbReference type="CDD" id="cd18685">
    <property type="entry name" value="PIN_VapC-like"/>
    <property type="match status" value="1"/>
</dbReference>
<evidence type="ECO:0000256" key="2">
    <source>
        <dbReference type="ARBA" id="ARBA00022578"/>
    </source>
</evidence>
<dbReference type="Pfam" id="PF01609">
    <property type="entry name" value="DDE_Tnp_1"/>
    <property type="match status" value="1"/>
</dbReference>
<evidence type="ECO:0000256" key="1">
    <source>
        <dbReference type="ARBA" id="ARBA00010075"/>
    </source>
</evidence>
<organism evidence="8 9">
    <name type="scientific">Daphnia magna</name>
    <dbReference type="NCBI Taxonomy" id="35525"/>
    <lineage>
        <taxon>Eukaryota</taxon>
        <taxon>Metazoa</taxon>
        <taxon>Ecdysozoa</taxon>
        <taxon>Arthropoda</taxon>
        <taxon>Crustacea</taxon>
        <taxon>Branchiopoda</taxon>
        <taxon>Diplostraca</taxon>
        <taxon>Cladocera</taxon>
        <taxon>Anomopoda</taxon>
        <taxon>Daphniidae</taxon>
        <taxon>Daphnia</taxon>
    </lineage>
</organism>
<dbReference type="GO" id="GO:0003677">
    <property type="term" value="F:DNA binding"/>
    <property type="evidence" value="ECO:0007669"/>
    <property type="project" value="UniProtKB-KW"/>
</dbReference>
<dbReference type="PANTHER" id="PTHR33258">
    <property type="entry name" value="TRANSPOSASE INSL FOR INSERTION SEQUENCE ELEMENT IS186A-RELATED"/>
    <property type="match status" value="1"/>
</dbReference>
<dbReference type="SUPFAM" id="SSF53098">
    <property type="entry name" value="Ribonuclease H-like"/>
    <property type="match status" value="1"/>
</dbReference>
<gene>
    <name evidence="8" type="ORF">APZ42_021272</name>
</gene>
<evidence type="ECO:0000256" key="4">
    <source>
        <dbReference type="ARBA" id="ARBA00023172"/>
    </source>
</evidence>
<keyword evidence="2" id="KW-0815">Transposition</keyword>
<evidence type="ECO:0000259" key="6">
    <source>
        <dbReference type="Pfam" id="PF01609"/>
    </source>
</evidence>